<reference evidence="6 7" key="1">
    <citation type="journal article" date="2011" name="Science">
        <title>The Selaginella genome identifies genetic changes associated with the evolution of vascular plants.</title>
        <authorList>
            <person name="Banks J.A."/>
            <person name="Nishiyama T."/>
            <person name="Hasebe M."/>
            <person name="Bowman J.L."/>
            <person name="Gribskov M."/>
            <person name="dePamphilis C."/>
            <person name="Albert V.A."/>
            <person name="Aono N."/>
            <person name="Aoyama T."/>
            <person name="Ambrose B.A."/>
            <person name="Ashton N.W."/>
            <person name="Axtell M.J."/>
            <person name="Barker E."/>
            <person name="Barker M.S."/>
            <person name="Bennetzen J.L."/>
            <person name="Bonawitz N.D."/>
            <person name="Chapple C."/>
            <person name="Cheng C."/>
            <person name="Correa L.G."/>
            <person name="Dacre M."/>
            <person name="DeBarry J."/>
            <person name="Dreyer I."/>
            <person name="Elias M."/>
            <person name="Engstrom E.M."/>
            <person name="Estelle M."/>
            <person name="Feng L."/>
            <person name="Finet C."/>
            <person name="Floyd S.K."/>
            <person name="Frommer W.B."/>
            <person name="Fujita T."/>
            <person name="Gramzow L."/>
            <person name="Gutensohn M."/>
            <person name="Harholt J."/>
            <person name="Hattori M."/>
            <person name="Heyl A."/>
            <person name="Hirai T."/>
            <person name="Hiwatashi Y."/>
            <person name="Ishikawa M."/>
            <person name="Iwata M."/>
            <person name="Karol K.G."/>
            <person name="Koehler B."/>
            <person name="Kolukisaoglu U."/>
            <person name="Kubo M."/>
            <person name="Kurata T."/>
            <person name="Lalonde S."/>
            <person name="Li K."/>
            <person name="Li Y."/>
            <person name="Litt A."/>
            <person name="Lyons E."/>
            <person name="Manning G."/>
            <person name="Maruyama T."/>
            <person name="Michael T.P."/>
            <person name="Mikami K."/>
            <person name="Miyazaki S."/>
            <person name="Morinaga S."/>
            <person name="Murata T."/>
            <person name="Mueller-Roeber B."/>
            <person name="Nelson D.R."/>
            <person name="Obara M."/>
            <person name="Oguri Y."/>
            <person name="Olmstead R.G."/>
            <person name="Onodera N."/>
            <person name="Petersen B.L."/>
            <person name="Pils B."/>
            <person name="Prigge M."/>
            <person name="Rensing S.A."/>
            <person name="Riano-Pachon D.M."/>
            <person name="Roberts A.W."/>
            <person name="Sato Y."/>
            <person name="Scheller H.V."/>
            <person name="Schulz B."/>
            <person name="Schulz C."/>
            <person name="Shakirov E.V."/>
            <person name="Shibagaki N."/>
            <person name="Shinohara N."/>
            <person name="Shippen D.E."/>
            <person name="Soerensen I."/>
            <person name="Sotooka R."/>
            <person name="Sugimoto N."/>
            <person name="Sugita M."/>
            <person name="Sumikawa N."/>
            <person name="Tanurdzic M."/>
            <person name="Theissen G."/>
            <person name="Ulvskov P."/>
            <person name="Wakazuki S."/>
            <person name="Weng J.K."/>
            <person name="Willats W.W."/>
            <person name="Wipf D."/>
            <person name="Wolf P.G."/>
            <person name="Yang L."/>
            <person name="Zimmer A.D."/>
            <person name="Zhu Q."/>
            <person name="Mitros T."/>
            <person name="Hellsten U."/>
            <person name="Loque D."/>
            <person name="Otillar R."/>
            <person name="Salamov A."/>
            <person name="Schmutz J."/>
            <person name="Shapiro H."/>
            <person name="Lindquist E."/>
            <person name="Lucas S."/>
            <person name="Rokhsar D."/>
            <person name="Grigoriev I.V."/>
        </authorList>
    </citation>
    <scope>NUCLEOTIDE SEQUENCE [LARGE SCALE GENOMIC DNA]</scope>
</reference>
<dbReference type="HOGENOM" id="CLU_529371_0_0_1"/>
<dbReference type="eggNOG" id="KOG2450">
    <property type="taxonomic scope" value="Eukaryota"/>
</dbReference>
<dbReference type="FunFam" id="3.40.605.10:FF:000050">
    <property type="entry name" value="Aldehyde dehydrogenase, mitochondrial"/>
    <property type="match status" value="1"/>
</dbReference>
<evidence type="ECO:0000256" key="4">
    <source>
        <dbReference type="RuleBase" id="RU003345"/>
    </source>
</evidence>
<protein>
    <recommendedName>
        <fullName evidence="5">Aldehyde dehydrogenase domain-containing protein</fullName>
    </recommendedName>
</protein>
<evidence type="ECO:0000256" key="2">
    <source>
        <dbReference type="ARBA" id="ARBA00023002"/>
    </source>
</evidence>
<dbReference type="GO" id="GO:0004029">
    <property type="term" value="F:aldehyde dehydrogenase (NAD+) activity"/>
    <property type="evidence" value="ECO:0000318"/>
    <property type="project" value="GO_Central"/>
</dbReference>
<dbReference type="InterPro" id="IPR029510">
    <property type="entry name" value="Ald_DH_CS_GLU"/>
</dbReference>
<dbReference type="InterPro" id="IPR016160">
    <property type="entry name" value="Ald_DH_CS_CYS"/>
</dbReference>
<feature type="active site" evidence="3">
    <location>
        <position position="244"/>
    </location>
</feature>
<dbReference type="EMBL" id="GL377642">
    <property type="protein sequence ID" value="EFJ12063.1"/>
    <property type="molecule type" value="Genomic_DNA"/>
</dbReference>
<dbReference type="PANTHER" id="PTHR11699">
    <property type="entry name" value="ALDEHYDE DEHYDROGENASE-RELATED"/>
    <property type="match status" value="1"/>
</dbReference>
<proteinExistence type="inferred from homology"/>
<dbReference type="SUPFAM" id="SSF53720">
    <property type="entry name" value="ALDH-like"/>
    <property type="match status" value="1"/>
</dbReference>
<dbReference type="InterPro" id="IPR016162">
    <property type="entry name" value="Ald_DH_N"/>
</dbReference>
<dbReference type="PROSITE" id="PS00687">
    <property type="entry name" value="ALDEHYDE_DEHYDR_GLU"/>
    <property type="match status" value="1"/>
</dbReference>
<dbReference type="InterPro" id="IPR016161">
    <property type="entry name" value="Ald_DH/histidinol_DH"/>
</dbReference>
<dbReference type="InterPro" id="IPR016163">
    <property type="entry name" value="Ald_DH_C"/>
</dbReference>
<dbReference type="Pfam" id="PF00171">
    <property type="entry name" value="Aldedh"/>
    <property type="match status" value="2"/>
</dbReference>
<dbReference type="Gene3D" id="3.40.605.10">
    <property type="entry name" value="Aldehyde Dehydrogenase, Chain A, domain 1"/>
    <property type="match status" value="2"/>
</dbReference>
<comment type="similarity">
    <text evidence="1 4">Belongs to the aldehyde dehydrogenase family.</text>
</comment>
<feature type="domain" description="Aldehyde dehydrogenase" evidence="5">
    <location>
        <begin position="21"/>
        <end position="310"/>
    </location>
</feature>
<dbReference type="InterPro" id="IPR015590">
    <property type="entry name" value="Aldehyde_DH_dom"/>
</dbReference>
<evidence type="ECO:0000259" key="5">
    <source>
        <dbReference type="Pfam" id="PF00171"/>
    </source>
</evidence>
<dbReference type="Gene3D" id="3.40.309.10">
    <property type="entry name" value="Aldehyde Dehydrogenase, Chain A, domain 2"/>
    <property type="match status" value="2"/>
</dbReference>
<accession>D8SUF5</accession>
<evidence type="ECO:0000256" key="3">
    <source>
        <dbReference type="PROSITE-ProRule" id="PRU10007"/>
    </source>
</evidence>
<dbReference type="STRING" id="88036.D8SUF5"/>
<keyword evidence="2 4" id="KW-0560">Oxidoreductase</keyword>
<evidence type="ECO:0000313" key="6">
    <source>
        <dbReference type="EMBL" id="EFJ12063.1"/>
    </source>
</evidence>
<dbReference type="PROSITE" id="PS00070">
    <property type="entry name" value="ALDEHYDE_DEHYDR_CYS"/>
    <property type="match status" value="1"/>
</dbReference>
<dbReference type="Proteomes" id="UP000001514">
    <property type="component" value="Unassembled WGS sequence"/>
</dbReference>
<dbReference type="FunFam" id="3.40.605.10:FF:000026">
    <property type="entry name" value="Aldehyde dehydrogenase, putative"/>
    <property type="match status" value="1"/>
</dbReference>
<keyword evidence="7" id="KW-1185">Reference proteome</keyword>
<dbReference type="InParanoid" id="D8SUF5"/>
<evidence type="ECO:0000313" key="7">
    <source>
        <dbReference type="Proteomes" id="UP000001514"/>
    </source>
</evidence>
<organism evidence="7">
    <name type="scientific">Selaginella moellendorffii</name>
    <name type="common">Spikemoss</name>
    <dbReference type="NCBI Taxonomy" id="88036"/>
    <lineage>
        <taxon>Eukaryota</taxon>
        <taxon>Viridiplantae</taxon>
        <taxon>Streptophyta</taxon>
        <taxon>Embryophyta</taxon>
        <taxon>Tracheophyta</taxon>
        <taxon>Lycopodiopsida</taxon>
        <taxon>Selaginellales</taxon>
        <taxon>Selaginellaceae</taxon>
        <taxon>Selaginella</taxon>
    </lineage>
</organism>
<name>D8SUF5_SELML</name>
<dbReference type="Gramene" id="EFJ12063">
    <property type="protein sequence ID" value="EFJ12063"/>
    <property type="gene ID" value="SELMODRAFT_446800"/>
</dbReference>
<dbReference type="KEGG" id="smo:SELMODRAFT_446800"/>
<dbReference type="AlphaFoldDB" id="D8SUF5"/>
<evidence type="ECO:0000256" key="1">
    <source>
        <dbReference type="ARBA" id="ARBA00009986"/>
    </source>
</evidence>
<gene>
    <name evidence="6" type="ORF">SELMODRAFT_446800</name>
</gene>
<feature type="domain" description="Aldehyde dehydrogenase" evidence="5">
    <location>
        <begin position="317"/>
        <end position="370"/>
    </location>
</feature>
<sequence length="515" mass="56361">MGSDARDLVKHTKLFIDGRFVDAVSDKTFPTFNPSNSECIAQVAEGDAADVDLAVRVAREAFDPGPGHDLLLLILHKFADVIEEHLDELATLETLNNGMLIDLSKGIIAGWADKLNGKTLRTDSTRMCYTLLEPIGVVGAIVPWNFPAHMFLTKVGSALTCGNTIVVKVAEQTPLTGLLLASLSQEAGIPAGVLNVIPGYGPTAGAAISKHMSVGRVTFTGSTEVGRMIMESAARRNLKPVTLELGGKSPFIICEDAAAAAVSQNAIFMHQGQVCVAASRVFVHESIHDEFIKRSVKLASEREIGDPFQSKDFTSSQQFLETSRSIKSGVVYVNSYLGYGPAVPFGGYKMSGIGRENGYEGLLPYLQHKNWFHFVYNDLNEELCKLEPKRHTGIFFVKYSRITALHNEFLSVNSDRKEASFILRKYRVVSESERIRRTSGVDLVQSLAKLSTAPMRITWQAQMARMPLSVDEVGISQTIAHHKIQVEVLQGDSLAGCQEARAHGKVVEPPWLPLH</sequence>